<dbReference type="EMBL" id="CAJOAX010001787">
    <property type="protein sequence ID" value="CAF3745264.1"/>
    <property type="molecule type" value="Genomic_DNA"/>
</dbReference>
<feature type="non-terminal residue" evidence="2">
    <location>
        <position position="407"/>
    </location>
</feature>
<dbReference type="SMART" id="SM01050">
    <property type="entry name" value="CactinC_cactus"/>
    <property type="match status" value="1"/>
</dbReference>
<name>A0A818XUK9_9BILA</name>
<dbReference type="PANTHER" id="PTHR21737">
    <property type="entry name" value="POLYGLUTAMINE BINDING PROTEIN 1/MARVEL MEMBRANE-ASSOCIATING DOMAIN CONTAINING 3"/>
    <property type="match status" value="1"/>
</dbReference>
<organism evidence="2 3">
    <name type="scientific">Rotaria sordida</name>
    <dbReference type="NCBI Taxonomy" id="392033"/>
    <lineage>
        <taxon>Eukaryota</taxon>
        <taxon>Metazoa</taxon>
        <taxon>Spiralia</taxon>
        <taxon>Gnathifera</taxon>
        <taxon>Rotifera</taxon>
        <taxon>Eurotatoria</taxon>
        <taxon>Bdelloidea</taxon>
        <taxon>Philodinida</taxon>
        <taxon>Philodinidae</taxon>
        <taxon>Rotaria</taxon>
    </lineage>
</organism>
<dbReference type="PANTHER" id="PTHR21737:SF4">
    <property type="entry name" value="SPLICING FACTOR CACTIN"/>
    <property type="match status" value="1"/>
</dbReference>
<evidence type="ECO:0000313" key="2">
    <source>
        <dbReference type="EMBL" id="CAF3745264.1"/>
    </source>
</evidence>
<evidence type="ECO:0000313" key="3">
    <source>
        <dbReference type="Proteomes" id="UP000663823"/>
    </source>
</evidence>
<dbReference type="AlphaFoldDB" id="A0A818XUK9"/>
<sequence length="407" mass="46135">MQNFVQEQIRKLTKFGGTLREDVIKWLQDTEDVFDRVQLQSANKYIAAQSYLTATAAIWFRYNKSTVRDWFIFKNEIVKAFRPSLNQKTSSLFSLCLPDPHLLSFKKESRAIKQEQNILPENHSENHQLDLVHNDSIKSLENLEVEDLEDKCLHEREQGHYLPMLVNINDLDLEAPHQGEYVINSDSVQTDVEDTFEGLTRTIDRLTGNDSLINIVLSSDVQYSWSDKYKPAQPRILNKAHTVYSWNQYNKLHYNKDDSPPTTIQGRQFNIVSKEWNYSCNHVLRFYYDNDMIQLRFSFRKWKYRRSTLFCFLKATKEKATTVQVTTAKATAATATTAQVTTAEATTAKIAATKATTVKAATTQATTAKATAATATTAQVTTAEATTAKIAATKATTVKAATTQATT</sequence>
<dbReference type="Pfam" id="PF09732">
    <property type="entry name" value="CactinC_cactus"/>
    <property type="match status" value="1"/>
</dbReference>
<proteinExistence type="predicted"/>
<gene>
    <name evidence="2" type="ORF">OTI717_LOCUS15262</name>
</gene>
<dbReference type="InterPro" id="IPR019134">
    <property type="entry name" value="Cactin_C"/>
</dbReference>
<evidence type="ECO:0000259" key="1">
    <source>
        <dbReference type="Pfam" id="PF09732"/>
    </source>
</evidence>
<protein>
    <recommendedName>
        <fullName evidence="1">Splicing factor Cactin C-terminal domain-containing protein</fullName>
    </recommendedName>
</protein>
<dbReference type="GO" id="GO:0005737">
    <property type="term" value="C:cytoplasm"/>
    <property type="evidence" value="ECO:0007669"/>
    <property type="project" value="TreeGrafter"/>
</dbReference>
<dbReference type="GO" id="GO:0005681">
    <property type="term" value="C:spliceosomal complex"/>
    <property type="evidence" value="ECO:0007669"/>
    <property type="project" value="TreeGrafter"/>
</dbReference>
<reference evidence="2" key="1">
    <citation type="submission" date="2021-02" db="EMBL/GenBank/DDBJ databases">
        <authorList>
            <person name="Nowell W R."/>
        </authorList>
    </citation>
    <scope>NUCLEOTIDE SEQUENCE</scope>
</reference>
<comment type="caution">
    <text evidence="2">The sequence shown here is derived from an EMBL/GenBank/DDBJ whole genome shotgun (WGS) entry which is preliminary data.</text>
</comment>
<dbReference type="GO" id="GO:0045292">
    <property type="term" value="P:mRNA cis splicing, via spliceosome"/>
    <property type="evidence" value="ECO:0007669"/>
    <property type="project" value="TreeGrafter"/>
</dbReference>
<feature type="domain" description="Splicing factor Cactin C-terminal" evidence="1">
    <location>
        <begin position="225"/>
        <end position="271"/>
    </location>
</feature>
<accession>A0A818XUK9</accession>
<dbReference type="Proteomes" id="UP000663823">
    <property type="component" value="Unassembled WGS sequence"/>
</dbReference>